<dbReference type="KEGG" id="bcop:JD108_11385"/>
<protein>
    <submittedName>
        <fullName evidence="2">Uncharacterized protein</fullName>
    </submittedName>
</protein>
<keyword evidence="5" id="KW-1185">Reference proteome</keyword>
<dbReference type="Proteomes" id="UP000677234">
    <property type="component" value="Chromosome"/>
</dbReference>
<reference evidence="2 4" key="1">
    <citation type="submission" date="2020-12" db="EMBL/GenBank/DDBJ databases">
        <title>strain FJAT-54423T represents a novel species of the genus Brevibacillus.</title>
        <authorList>
            <person name="Tang R."/>
        </authorList>
    </citation>
    <scope>NUCLEOTIDE SEQUENCE [LARGE SCALE GENOMIC DNA]</scope>
    <source>
        <strain evidence="2 4">FJAT-54423</strain>
    </source>
</reference>
<feature type="coiled-coil region" evidence="1">
    <location>
        <begin position="11"/>
        <end position="65"/>
    </location>
</feature>
<reference evidence="3" key="2">
    <citation type="submission" date="2021-04" db="EMBL/GenBank/DDBJ databases">
        <title>Brevibacillus composti FJAT-54423, complete genome.</title>
        <authorList>
            <person name="Tang R."/>
        </authorList>
    </citation>
    <scope>NUCLEOTIDE SEQUENCE</scope>
    <source>
        <strain evidence="3">FJAT-54424</strain>
    </source>
</reference>
<gene>
    <name evidence="2" type="ORF">JD108_11385</name>
    <name evidence="3" type="ORF">KDJ56_11330</name>
</gene>
<evidence type="ECO:0000313" key="5">
    <source>
        <dbReference type="Proteomes" id="UP000677234"/>
    </source>
</evidence>
<sequence length="81" mass="9623">MLNGLQILDLLRETENKMLHLHKAIDRVSNEPDFRESVSVLTEVVRDYQMQLDKMKHALRNVEITNQHQQHGNQEHQNTQH</sequence>
<accession>A0A7T5EPI9</accession>
<evidence type="ECO:0000313" key="4">
    <source>
        <dbReference type="Proteomes" id="UP000595847"/>
    </source>
</evidence>
<dbReference type="RefSeq" id="WP_198829913.1">
    <property type="nucleotide sequence ID" value="NZ_CP066308.1"/>
</dbReference>
<keyword evidence="1" id="KW-0175">Coiled coil</keyword>
<evidence type="ECO:0000256" key="1">
    <source>
        <dbReference type="SAM" id="Coils"/>
    </source>
</evidence>
<dbReference type="EMBL" id="CP066308">
    <property type="protein sequence ID" value="QQE76413.1"/>
    <property type="molecule type" value="Genomic_DNA"/>
</dbReference>
<organism evidence="2 4">
    <name type="scientific">Brevibacillus composti</name>
    <dbReference type="NCBI Taxonomy" id="2796470"/>
    <lineage>
        <taxon>Bacteria</taxon>
        <taxon>Bacillati</taxon>
        <taxon>Bacillota</taxon>
        <taxon>Bacilli</taxon>
        <taxon>Bacillales</taxon>
        <taxon>Paenibacillaceae</taxon>
        <taxon>Brevibacillus</taxon>
    </lineage>
</organism>
<dbReference type="AlphaFoldDB" id="A0A7T5EPI9"/>
<evidence type="ECO:0000313" key="2">
    <source>
        <dbReference type="EMBL" id="QQE76413.1"/>
    </source>
</evidence>
<name>A0A7T5EPI9_9BACL</name>
<dbReference type="Proteomes" id="UP000595847">
    <property type="component" value="Chromosome"/>
</dbReference>
<dbReference type="EMBL" id="CP073708">
    <property type="protein sequence ID" value="QUO43491.1"/>
    <property type="molecule type" value="Genomic_DNA"/>
</dbReference>
<proteinExistence type="predicted"/>
<evidence type="ECO:0000313" key="3">
    <source>
        <dbReference type="EMBL" id="QUO43491.1"/>
    </source>
</evidence>